<dbReference type="InterPro" id="IPR038076">
    <property type="entry name" value="MgtE_N_sf"/>
</dbReference>
<comment type="function">
    <text evidence="9">Acts as a magnesium transporter.</text>
</comment>
<evidence type="ECO:0000313" key="11">
    <source>
        <dbReference type="EMBL" id="HIR61473.1"/>
    </source>
</evidence>
<feature type="domain" description="CBS" evidence="10">
    <location>
        <begin position="204"/>
        <end position="260"/>
    </location>
</feature>
<dbReference type="InterPro" id="IPR006669">
    <property type="entry name" value="MgtE_transporter"/>
</dbReference>
<keyword evidence="4 9" id="KW-0812">Transmembrane</keyword>
<keyword evidence="7 9" id="KW-0472">Membrane</keyword>
<evidence type="ECO:0000256" key="8">
    <source>
        <dbReference type="PROSITE-ProRule" id="PRU00703"/>
    </source>
</evidence>
<dbReference type="CDD" id="cd04606">
    <property type="entry name" value="CBS_pair_Mg_transporter"/>
    <property type="match status" value="1"/>
</dbReference>
<dbReference type="Pfam" id="PF03448">
    <property type="entry name" value="MgtE_N"/>
    <property type="match status" value="1"/>
</dbReference>
<comment type="caution">
    <text evidence="9">Lacks conserved residue(s) required for the propagation of feature annotation.</text>
</comment>
<evidence type="ECO:0000256" key="9">
    <source>
        <dbReference type="RuleBase" id="RU362011"/>
    </source>
</evidence>
<comment type="subunit">
    <text evidence="9">Homodimer.</text>
</comment>
<name>A0A9D1DYV1_9FIRM</name>
<dbReference type="Gene3D" id="1.10.357.20">
    <property type="entry name" value="SLC41 divalent cation transporters, integral membrane domain"/>
    <property type="match status" value="1"/>
</dbReference>
<accession>A0A9D1DYV1</accession>
<comment type="subcellular location">
    <subcellularLocation>
        <location evidence="9">Cell membrane</location>
        <topology evidence="9">Multi-pass membrane protein</topology>
    </subcellularLocation>
    <subcellularLocation>
        <location evidence="1">Membrane</location>
        <topology evidence="1">Multi-pass membrane protein</topology>
    </subcellularLocation>
</comment>
<dbReference type="SMART" id="SM00116">
    <property type="entry name" value="CBS"/>
    <property type="match status" value="2"/>
</dbReference>
<proteinExistence type="inferred from homology"/>
<evidence type="ECO:0000256" key="3">
    <source>
        <dbReference type="ARBA" id="ARBA00022448"/>
    </source>
</evidence>
<evidence type="ECO:0000256" key="4">
    <source>
        <dbReference type="ARBA" id="ARBA00022692"/>
    </source>
</evidence>
<protein>
    <recommendedName>
        <fullName evidence="9">Magnesium transporter MgtE</fullName>
    </recommendedName>
</protein>
<dbReference type="Proteomes" id="UP000824241">
    <property type="component" value="Unassembled WGS sequence"/>
</dbReference>
<keyword evidence="5 9" id="KW-0460">Magnesium</keyword>
<dbReference type="Pfam" id="PF00571">
    <property type="entry name" value="CBS"/>
    <property type="match status" value="2"/>
</dbReference>
<dbReference type="EMBL" id="DVHA01000253">
    <property type="protein sequence ID" value="HIR61473.1"/>
    <property type="molecule type" value="Genomic_DNA"/>
</dbReference>
<dbReference type="SUPFAM" id="SSF158791">
    <property type="entry name" value="MgtE N-terminal domain-like"/>
    <property type="match status" value="1"/>
</dbReference>
<dbReference type="InterPro" id="IPR006667">
    <property type="entry name" value="SLC41_membr_dom"/>
</dbReference>
<sequence length="453" mass="50689">MEKKEEILELKDNILSLLEQRRFHEVRQTLGDLYEADVAQLLEELESAPACQAFRLLPKDMAAEVFSYLEPESQQKLISLLTDAELEKILEDMYVDDTVDMIEELPANVVKRVLKLSSPESRGEINRLCRYEEDTAGSIMTTEMVDLKRGMTVGQAFDHIRKVGTDAETIYTCYVTDEYRKLEGVVSVRQLLLHPYETKVGDLMEQDPICAQTGDDQETIAQLFQKYDMLALPVVDSERRLVGIITIDDAVDVIQEENTEDIEKMAAILPGDKPYLKTPVFEIFKHRIPWLLLLMISATFTGNIITSFEDKLAASLVLTAYIPMLMDTGGNSGSQTSVTIIRGLSLDDIHFRDLFKVIWKELRIAALCSITLAACNFVKLLLLDRLTIPVAATICCTLVVTVISAKLIGCILPMVAKKIGFDPAVMASPLITTIVDAVSLLVYFGFATLILHV</sequence>
<dbReference type="AlphaFoldDB" id="A0A9D1DYV1"/>
<dbReference type="Gene3D" id="1.25.60.10">
    <property type="entry name" value="MgtE N-terminal domain-like"/>
    <property type="match status" value="1"/>
</dbReference>
<keyword evidence="8" id="KW-0129">CBS domain</keyword>
<comment type="caution">
    <text evidence="11">The sequence shown here is derived from an EMBL/GenBank/DDBJ whole genome shotgun (WGS) entry which is preliminary data.</text>
</comment>
<dbReference type="Pfam" id="PF01769">
    <property type="entry name" value="MgtE"/>
    <property type="match status" value="1"/>
</dbReference>
<keyword evidence="6 9" id="KW-1133">Transmembrane helix</keyword>
<dbReference type="InterPro" id="IPR046342">
    <property type="entry name" value="CBS_dom_sf"/>
</dbReference>
<dbReference type="GO" id="GO:0015095">
    <property type="term" value="F:magnesium ion transmembrane transporter activity"/>
    <property type="evidence" value="ECO:0007669"/>
    <property type="project" value="UniProtKB-UniRule"/>
</dbReference>
<evidence type="ECO:0000313" key="12">
    <source>
        <dbReference type="Proteomes" id="UP000824241"/>
    </source>
</evidence>
<evidence type="ECO:0000256" key="5">
    <source>
        <dbReference type="ARBA" id="ARBA00022842"/>
    </source>
</evidence>
<evidence type="ECO:0000256" key="1">
    <source>
        <dbReference type="ARBA" id="ARBA00004141"/>
    </source>
</evidence>
<evidence type="ECO:0000256" key="7">
    <source>
        <dbReference type="ARBA" id="ARBA00023136"/>
    </source>
</evidence>
<dbReference type="InterPro" id="IPR036739">
    <property type="entry name" value="SLC41_membr_dom_sf"/>
</dbReference>
<reference evidence="11" key="1">
    <citation type="submission" date="2020-10" db="EMBL/GenBank/DDBJ databases">
        <authorList>
            <person name="Gilroy R."/>
        </authorList>
    </citation>
    <scope>NUCLEOTIDE SEQUENCE</scope>
    <source>
        <strain evidence="11">CHK189-12415</strain>
    </source>
</reference>
<dbReference type="InterPro" id="IPR000644">
    <property type="entry name" value="CBS_dom"/>
</dbReference>
<keyword evidence="9" id="KW-1003">Cell membrane</keyword>
<reference evidence="11" key="2">
    <citation type="journal article" date="2021" name="PeerJ">
        <title>Extensive microbial diversity within the chicken gut microbiome revealed by metagenomics and culture.</title>
        <authorList>
            <person name="Gilroy R."/>
            <person name="Ravi A."/>
            <person name="Getino M."/>
            <person name="Pursley I."/>
            <person name="Horton D.L."/>
            <person name="Alikhan N.F."/>
            <person name="Baker D."/>
            <person name="Gharbi K."/>
            <person name="Hall N."/>
            <person name="Watson M."/>
            <person name="Adriaenssens E.M."/>
            <person name="Foster-Nyarko E."/>
            <person name="Jarju S."/>
            <person name="Secka A."/>
            <person name="Antonio M."/>
            <person name="Oren A."/>
            <person name="Chaudhuri R.R."/>
            <person name="La Ragione R."/>
            <person name="Hildebrand F."/>
            <person name="Pallen M.J."/>
        </authorList>
    </citation>
    <scope>NUCLEOTIDE SEQUENCE</scope>
    <source>
        <strain evidence="11">CHK189-12415</strain>
    </source>
</reference>
<dbReference type="NCBIfam" id="TIGR00400">
    <property type="entry name" value="mgtE"/>
    <property type="match status" value="1"/>
</dbReference>
<keyword evidence="9" id="KW-0479">Metal-binding</keyword>
<gene>
    <name evidence="11" type="primary">mgtE</name>
    <name evidence="11" type="ORF">IAB37_07875</name>
</gene>
<dbReference type="GO" id="GO:0046872">
    <property type="term" value="F:metal ion binding"/>
    <property type="evidence" value="ECO:0007669"/>
    <property type="project" value="UniProtKB-KW"/>
</dbReference>
<evidence type="ECO:0000259" key="10">
    <source>
        <dbReference type="PROSITE" id="PS51371"/>
    </source>
</evidence>
<dbReference type="InterPro" id="IPR006668">
    <property type="entry name" value="Mg_transptr_MgtE_intracell_dom"/>
</dbReference>
<dbReference type="PANTHER" id="PTHR43773">
    <property type="entry name" value="MAGNESIUM TRANSPORTER MGTE"/>
    <property type="match status" value="1"/>
</dbReference>
<dbReference type="SUPFAM" id="SSF54631">
    <property type="entry name" value="CBS-domain pair"/>
    <property type="match status" value="1"/>
</dbReference>
<feature type="transmembrane region" description="Helical" evidence="9">
    <location>
        <begin position="424"/>
        <end position="451"/>
    </location>
</feature>
<dbReference type="Gene3D" id="3.10.580.10">
    <property type="entry name" value="CBS-domain"/>
    <property type="match status" value="1"/>
</dbReference>
<dbReference type="GO" id="GO:0005886">
    <property type="term" value="C:plasma membrane"/>
    <property type="evidence" value="ECO:0007669"/>
    <property type="project" value="UniProtKB-SubCell"/>
</dbReference>
<dbReference type="PROSITE" id="PS51371">
    <property type="entry name" value="CBS"/>
    <property type="match status" value="2"/>
</dbReference>
<dbReference type="PANTHER" id="PTHR43773:SF1">
    <property type="entry name" value="MAGNESIUM TRANSPORTER MGTE"/>
    <property type="match status" value="1"/>
</dbReference>
<evidence type="ECO:0000256" key="6">
    <source>
        <dbReference type="ARBA" id="ARBA00022989"/>
    </source>
</evidence>
<organism evidence="11 12">
    <name type="scientific">Candidatus Faecivivens stercoravium</name>
    <dbReference type="NCBI Taxonomy" id="2840803"/>
    <lineage>
        <taxon>Bacteria</taxon>
        <taxon>Bacillati</taxon>
        <taxon>Bacillota</taxon>
        <taxon>Clostridia</taxon>
        <taxon>Eubacteriales</taxon>
        <taxon>Oscillospiraceae</taxon>
        <taxon>Oscillospiraceae incertae sedis</taxon>
        <taxon>Candidatus Faecivivens</taxon>
    </lineage>
</organism>
<dbReference type="SUPFAM" id="SSF161093">
    <property type="entry name" value="MgtE membrane domain-like"/>
    <property type="match status" value="1"/>
</dbReference>
<keyword evidence="3 9" id="KW-0813">Transport</keyword>
<comment type="similarity">
    <text evidence="2 9">Belongs to the SLC41A transporter family.</text>
</comment>
<feature type="transmembrane region" description="Helical" evidence="9">
    <location>
        <begin position="388"/>
        <end position="412"/>
    </location>
</feature>
<dbReference type="SMART" id="SM00924">
    <property type="entry name" value="MgtE_N"/>
    <property type="match status" value="1"/>
</dbReference>
<evidence type="ECO:0000256" key="2">
    <source>
        <dbReference type="ARBA" id="ARBA00009749"/>
    </source>
</evidence>
<feature type="domain" description="CBS" evidence="10">
    <location>
        <begin position="140"/>
        <end position="203"/>
    </location>
</feature>